<dbReference type="RefSeq" id="WP_005939995.1">
    <property type="nucleotide sequence ID" value="NZ_ATVK01000050.1"/>
</dbReference>
<dbReference type="InterPro" id="IPR012675">
    <property type="entry name" value="Beta-grasp_dom_sf"/>
</dbReference>
<dbReference type="CDD" id="cd17040">
    <property type="entry name" value="Ubl_MoaD_like"/>
    <property type="match status" value="1"/>
</dbReference>
<keyword evidence="2" id="KW-1185">Reference proteome</keyword>
<accession>L7L9K2</accession>
<dbReference type="EMBL" id="BANT01000022">
    <property type="protein sequence ID" value="GAC57589.1"/>
    <property type="molecule type" value="Genomic_DNA"/>
</dbReference>
<dbReference type="Proteomes" id="UP000053405">
    <property type="component" value="Unassembled WGS sequence"/>
</dbReference>
<evidence type="ECO:0000313" key="1">
    <source>
        <dbReference type="EMBL" id="GAC57589.1"/>
    </source>
</evidence>
<dbReference type="InterPro" id="IPR016155">
    <property type="entry name" value="Mopterin_synth/thiamin_S_b"/>
</dbReference>
<dbReference type="SUPFAM" id="SSF54285">
    <property type="entry name" value="MoaD/ThiS"/>
    <property type="match status" value="1"/>
</dbReference>
<protein>
    <submittedName>
        <fullName evidence="1">Molybdopterin synthase small subunit MoaD</fullName>
    </submittedName>
</protein>
<evidence type="ECO:0000313" key="2">
    <source>
        <dbReference type="Proteomes" id="UP000053405"/>
    </source>
</evidence>
<dbReference type="Gene3D" id="3.10.20.30">
    <property type="match status" value="1"/>
</dbReference>
<dbReference type="OrthoDB" id="3255135at2"/>
<proteinExistence type="predicted"/>
<dbReference type="AlphaFoldDB" id="L7L9K2"/>
<dbReference type="eggNOG" id="COG1977">
    <property type="taxonomic scope" value="Bacteria"/>
</dbReference>
<dbReference type="STRING" id="1121927.GOHSU_22_00490"/>
<gene>
    <name evidence="1" type="primary">moaD</name>
    <name evidence="1" type="ORF">GOHSU_22_00490</name>
</gene>
<name>L7L9K2_9ACTN</name>
<reference evidence="1 2" key="1">
    <citation type="submission" date="2012-12" db="EMBL/GenBank/DDBJ databases">
        <title>Whole genome shotgun sequence of Gordonia hirsuta NBRC 16056.</title>
        <authorList>
            <person name="Isaki-Nakamura S."/>
            <person name="Hosoyama A."/>
            <person name="Tsuchikane K."/>
            <person name="Katsumata H."/>
            <person name="Baba S."/>
            <person name="Yamazaki S."/>
            <person name="Fujita N."/>
        </authorList>
    </citation>
    <scope>NUCLEOTIDE SEQUENCE [LARGE SCALE GENOMIC DNA]</scope>
    <source>
        <strain evidence="1 2">NBRC 16056</strain>
    </source>
</reference>
<sequence length="85" mass="8956">MAEDTSTVAVNYFAALVDAVGCEREQFTLADPTVGGLRRAIGWRHGDRAGELAAHCSVLDGDRLLRADTEVIGSQVDVLPPFAGG</sequence>
<organism evidence="1 2">
    <name type="scientific">Gordonia hirsuta DSM 44140 = NBRC 16056</name>
    <dbReference type="NCBI Taxonomy" id="1121927"/>
    <lineage>
        <taxon>Bacteria</taxon>
        <taxon>Bacillati</taxon>
        <taxon>Actinomycetota</taxon>
        <taxon>Actinomycetes</taxon>
        <taxon>Mycobacteriales</taxon>
        <taxon>Gordoniaceae</taxon>
        <taxon>Gordonia</taxon>
    </lineage>
</organism>
<comment type="caution">
    <text evidence="1">The sequence shown here is derived from an EMBL/GenBank/DDBJ whole genome shotgun (WGS) entry which is preliminary data.</text>
</comment>